<sequence length="220" mass="24078">MAAVNTRNPAEGYVRTPHPVQGLPRVVRHITGHDAEGKSVFLSTDIGDHHRELANKSGIANIIYSTCEHPIELTGDIDIQYEKKHEPGISVKNGSVCRMIDFGPGALSPMHRVNSLDYAIIIEGVFRVVLDSGEERIMQRGDIAVQRSTAHQWINVTGNGLLPARILFILLDVKDLEIAGTKVEGHLGTLEKDYAGLPGHGPKDGPNKEKGYGNLFESEF</sequence>
<dbReference type="PANTHER" id="PTHR36156">
    <property type="entry name" value="SLR2101 PROTEIN"/>
    <property type="match status" value="1"/>
</dbReference>
<gene>
    <name evidence="2" type="ORF">EKO27_g6369</name>
</gene>
<keyword evidence="3" id="KW-1185">Reference proteome</keyword>
<evidence type="ECO:0000256" key="1">
    <source>
        <dbReference type="SAM" id="MobiDB-lite"/>
    </source>
</evidence>
<dbReference type="Gene3D" id="2.60.120.10">
    <property type="entry name" value="Jelly Rolls"/>
    <property type="match status" value="1"/>
</dbReference>
<dbReference type="InterPro" id="IPR047142">
    <property type="entry name" value="OryJ/VirC-like"/>
</dbReference>
<dbReference type="PANTHER" id="PTHR36156:SF2">
    <property type="entry name" value="CUPIN TYPE-2 DOMAIN-CONTAINING PROTEIN"/>
    <property type="match status" value="1"/>
</dbReference>
<proteinExistence type="predicted"/>
<dbReference type="EMBL" id="RYZI01000186">
    <property type="protein sequence ID" value="RWA08728.1"/>
    <property type="molecule type" value="Genomic_DNA"/>
</dbReference>
<feature type="region of interest" description="Disordered" evidence="1">
    <location>
        <begin position="195"/>
        <end position="220"/>
    </location>
</feature>
<evidence type="ECO:0000313" key="2">
    <source>
        <dbReference type="EMBL" id="RWA08728.1"/>
    </source>
</evidence>
<dbReference type="SUPFAM" id="SSF51182">
    <property type="entry name" value="RmlC-like cupins"/>
    <property type="match status" value="1"/>
</dbReference>
<dbReference type="AlphaFoldDB" id="A0A439D2U6"/>
<dbReference type="InterPro" id="IPR011051">
    <property type="entry name" value="RmlC_Cupin_sf"/>
</dbReference>
<evidence type="ECO:0000313" key="3">
    <source>
        <dbReference type="Proteomes" id="UP000286045"/>
    </source>
</evidence>
<name>A0A439D2U6_9PEZI</name>
<dbReference type="InterPro" id="IPR014710">
    <property type="entry name" value="RmlC-like_jellyroll"/>
</dbReference>
<dbReference type="CDD" id="cd02231">
    <property type="entry name" value="cupin_BLL6423-like"/>
    <property type="match status" value="1"/>
</dbReference>
<reference evidence="2 3" key="1">
    <citation type="submission" date="2018-12" db="EMBL/GenBank/DDBJ databases">
        <title>Draft genome sequence of Xylaria grammica IHI A82.</title>
        <authorList>
            <person name="Buettner E."/>
            <person name="Kellner H."/>
        </authorList>
    </citation>
    <scope>NUCLEOTIDE SEQUENCE [LARGE SCALE GENOMIC DNA]</scope>
    <source>
        <strain evidence="2 3">IHI A82</strain>
    </source>
</reference>
<protein>
    <recommendedName>
        <fullName evidence="4">Cupin 2 conserved barrel domain-containing protein</fullName>
    </recommendedName>
</protein>
<dbReference type="STRING" id="363999.A0A439D2U6"/>
<accession>A0A439D2U6</accession>
<evidence type="ECO:0008006" key="4">
    <source>
        <dbReference type="Google" id="ProtNLM"/>
    </source>
</evidence>
<comment type="caution">
    <text evidence="2">The sequence shown here is derived from an EMBL/GenBank/DDBJ whole genome shotgun (WGS) entry which is preliminary data.</text>
</comment>
<dbReference type="Proteomes" id="UP000286045">
    <property type="component" value="Unassembled WGS sequence"/>
</dbReference>
<organism evidence="2 3">
    <name type="scientific">Xylaria grammica</name>
    <dbReference type="NCBI Taxonomy" id="363999"/>
    <lineage>
        <taxon>Eukaryota</taxon>
        <taxon>Fungi</taxon>
        <taxon>Dikarya</taxon>
        <taxon>Ascomycota</taxon>
        <taxon>Pezizomycotina</taxon>
        <taxon>Sordariomycetes</taxon>
        <taxon>Xylariomycetidae</taxon>
        <taxon>Xylariales</taxon>
        <taxon>Xylariaceae</taxon>
        <taxon>Xylaria</taxon>
    </lineage>
</organism>
<feature type="compositionally biased region" description="Basic and acidic residues" evidence="1">
    <location>
        <begin position="201"/>
        <end position="211"/>
    </location>
</feature>